<dbReference type="EMBL" id="JARK01001356">
    <property type="protein sequence ID" value="EYC21079.1"/>
    <property type="molecule type" value="Genomic_DNA"/>
</dbReference>
<dbReference type="PANTHER" id="PTHR11743">
    <property type="entry name" value="VOLTAGE-DEPENDENT ANION-SELECTIVE CHANNEL"/>
    <property type="match status" value="1"/>
</dbReference>
<dbReference type="STRING" id="53326.A0A016V0B7"/>
<evidence type="ECO:0000313" key="14">
    <source>
        <dbReference type="EMBL" id="EYC21079.1"/>
    </source>
</evidence>
<evidence type="ECO:0000259" key="13">
    <source>
        <dbReference type="Pfam" id="PF07245"/>
    </source>
</evidence>
<dbReference type="Pfam" id="PF01459">
    <property type="entry name" value="Porin_3"/>
    <property type="match status" value="1"/>
</dbReference>
<accession>A0A016V0B7</accession>
<dbReference type="Proteomes" id="UP000024635">
    <property type="component" value="Unassembled WGS sequence"/>
</dbReference>
<dbReference type="PANTHER" id="PTHR11743:SF70">
    <property type="entry name" value="GH26960P-RELATED"/>
    <property type="match status" value="1"/>
</dbReference>
<dbReference type="InterPro" id="IPR001925">
    <property type="entry name" value="Porin_Euk"/>
</dbReference>
<keyword evidence="7" id="KW-0406">Ion transport</keyword>
<proteinExistence type="inferred from homology"/>
<keyword evidence="3" id="KW-0813">Transport</keyword>
<dbReference type="GO" id="GO:0008308">
    <property type="term" value="F:voltage-gated monoatomic anion channel activity"/>
    <property type="evidence" value="ECO:0007669"/>
    <property type="project" value="InterPro"/>
</dbReference>
<name>A0A016V0B7_9BILA</name>
<keyword evidence="15" id="KW-1185">Reference proteome</keyword>
<evidence type="ECO:0000256" key="12">
    <source>
        <dbReference type="SAM" id="Phobius"/>
    </source>
</evidence>
<evidence type="ECO:0000256" key="2">
    <source>
        <dbReference type="ARBA" id="ARBA00007780"/>
    </source>
</evidence>
<dbReference type="GO" id="GO:0015288">
    <property type="term" value="F:porin activity"/>
    <property type="evidence" value="ECO:0007669"/>
    <property type="project" value="UniProtKB-KW"/>
</dbReference>
<dbReference type="Gene3D" id="2.60.40.3770">
    <property type="match status" value="1"/>
</dbReference>
<dbReference type="OrthoDB" id="7827681at2759"/>
<protein>
    <recommendedName>
        <fullName evidence="13">Phlebovirus glycoprotein G2 fusion domain-containing protein</fullName>
    </recommendedName>
</protein>
<evidence type="ECO:0000256" key="6">
    <source>
        <dbReference type="ARBA" id="ARBA00022787"/>
    </source>
</evidence>
<dbReference type="Gene3D" id="2.40.160.10">
    <property type="entry name" value="Porin"/>
    <property type="match status" value="1"/>
</dbReference>
<keyword evidence="4" id="KW-1134">Transmembrane beta strand</keyword>
<dbReference type="InterPro" id="IPR023614">
    <property type="entry name" value="Porin_dom_sf"/>
</dbReference>
<keyword evidence="8" id="KW-0626">Porin</keyword>
<keyword evidence="5 12" id="KW-0812">Transmembrane</keyword>
<evidence type="ECO:0000256" key="4">
    <source>
        <dbReference type="ARBA" id="ARBA00022452"/>
    </source>
</evidence>
<dbReference type="SMR" id="A0A016V0B7"/>
<gene>
    <name evidence="14" type="primary">Acey_s0020.g216</name>
    <name evidence="14" type="synonym">Acey-R05G6.7</name>
    <name evidence="14" type="ORF">Y032_0020g216</name>
</gene>
<evidence type="ECO:0000256" key="3">
    <source>
        <dbReference type="ARBA" id="ARBA00022448"/>
    </source>
</evidence>
<evidence type="ECO:0000256" key="10">
    <source>
        <dbReference type="ARBA" id="ARBA00023136"/>
    </source>
</evidence>
<evidence type="ECO:0000256" key="11">
    <source>
        <dbReference type="SAM" id="MobiDB-lite"/>
    </source>
</evidence>
<reference evidence="15" key="1">
    <citation type="journal article" date="2015" name="Nat. Genet.">
        <title>The genome and transcriptome of the zoonotic hookworm Ancylostoma ceylanicum identify infection-specific gene families.</title>
        <authorList>
            <person name="Schwarz E.M."/>
            <person name="Hu Y."/>
            <person name="Antoshechkin I."/>
            <person name="Miller M.M."/>
            <person name="Sternberg P.W."/>
            <person name="Aroian R.V."/>
        </authorList>
    </citation>
    <scope>NUCLEOTIDE SEQUENCE</scope>
    <source>
        <strain evidence="15">HY135</strain>
    </source>
</reference>
<keyword evidence="9" id="KW-0496">Mitochondrion</keyword>
<feature type="transmembrane region" description="Helical" evidence="12">
    <location>
        <begin position="148"/>
        <end position="173"/>
    </location>
</feature>
<evidence type="ECO:0000256" key="7">
    <source>
        <dbReference type="ARBA" id="ARBA00023065"/>
    </source>
</evidence>
<evidence type="ECO:0000313" key="15">
    <source>
        <dbReference type="Proteomes" id="UP000024635"/>
    </source>
</evidence>
<dbReference type="PRINTS" id="PR00185">
    <property type="entry name" value="EUKARYTPORIN"/>
</dbReference>
<keyword evidence="6" id="KW-1000">Mitochondrion outer membrane</keyword>
<feature type="region of interest" description="Disordered" evidence="11">
    <location>
        <begin position="1"/>
        <end position="21"/>
    </location>
</feature>
<dbReference type="Pfam" id="PF07245">
    <property type="entry name" value="Phlebovirus_G2"/>
    <property type="match status" value="1"/>
</dbReference>
<dbReference type="CDD" id="cd07306">
    <property type="entry name" value="Porin3_VDAC"/>
    <property type="match status" value="1"/>
</dbReference>
<feature type="transmembrane region" description="Helical" evidence="12">
    <location>
        <begin position="25"/>
        <end position="49"/>
    </location>
</feature>
<dbReference type="GO" id="GO:0005741">
    <property type="term" value="C:mitochondrial outer membrane"/>
    <property type="evidence" value="ECO:0007669"/>
    <property type="project" value="UniProtKB-SubCell"/>
</dbReference>
<dbReference type="AlphaFoldDB" id="A0A016V0B7"/>
<evidence type="ECO:0000256" key="9">
    <source>
        <dbReference type="ARBA" id="ARBA00023128"/>
    </source>
</evidence>
<dbReference type="FunFam" id="2.40.160.10:FF:000012">
    <property type="entry name" value="Voltage-dependent anion-selective channel"/>
    <property type="match status" value="1"/>
</dbReference>
<dbReference type="GO" id="GO:0046930">
    <property type="term" value="C:pore complex"/>
    <property type="evidence" value="ECO:0007669"/>
    <property type="project" value="UniProtKB-KW"/>
</dbReference>
<comment type="caution">
    <text evidence="14">The sequence shown here is derived from an EMBL/GenBank/DDBJ whole genome shotgun (WGS) entry which is preliminary data.</text>
</comment>
<dbReference type="InterPro" id="IPR027246">
    <property type="entry name" value="Porin_Euk/Tom40"/>
</dbReference>
<evidence type="ECO:0000256" key="5">
    <source>
        <dbReference type="ARBA" id="ARBA00022692"/>
    </source>
</evidence>
<evidence type="ECO:0000256" key="1">
    <source>
        <dbReference type="ARBA" id="ARBA00004294"/>
    </source>
</evidence>
<feature type="domain" description="Phlebovirus glycoprotein G2 fusion" evidence="13">
    <location>
        <begin position="232"/>
        <end position="532"/>
    </location>
</feature>
<comment type="subcellular location">
    <subcellularLocation>
        <location evidence="1">Mitochondrion outer membrane</location>
    </subcellularLocation>
</comment>
<dbReference type="InterPro" id="IPR009878">
    <property type="entry name" value="Phlebovirus_G2_fusion"/>
</dbReference>
<keyword evidence="10 12" id="KW-0472">Membrane</keyword>
<sequence>MSVVERSNKGSRNQKSLERRPQRSGIANVALGSMQNVILIALIVVGLVAPTTAKYPICDRGTVEITEINGTYELCFNEECREFIGNETVRTYELLPSPTHNETRVTVRYGAGDKPIEFTTICLNPDICIISSSIFSTSLLGNPHCWPVGAVITTAMILYLATTMMFLSLYLLITIIRIASKRPAQVVQNTCTITGQQVNVQLHSLRPTPLSGGMFITLCVAILVGNGTVAACQHGFTRHATNIVCNQDGNCSYEFSRKLLFNRIQTEHCVEIRHRNKTVGLLKMKLAPTNLVCSKVSKFFTKSTEIRVFSRVRCPQAGSCFDNVCDKIRPNETIPELTRGSKYPGYSGCQYTCGGLSCGCFLPAPSCTFHRVAHVPISDAVYEVVERSEWVPSIHVEVESTLYQETQKEDVLLQPYVTYRFHNFNITATSVQKPALSILNSRFALSENELLILAVPVECATRNETLENFRNCINKVVCDCNTGWTKHHCHCPYNSLRAVANDSLNHLPLVIPHLEIHTSNGGIIAFTEDVETVITVQSQLLVSSTELVYDEKCDIKLTNLSGCYDCLHGATMGATCTSVNSAKITILCDHNVFAVECGPTSPKTNVHLRFDSSVAQQKCYTVCGNEKWTLPLNGTLFNHPMKHNSVFKFNEDKYTGTSLLNLVSEIHMPDLNPLFKVVRLHWKAFTAAGIAALAAAGLTYLFDPVLLIGLVGLCGCSSCASSSKSFRCTMSPPTFADLGKSAKDLFNKGYNHGFLKVDSTTKAGDSKEVEFKTSASHNLGSGKLGGNLDVKYKIPAYGLTLTEKWNTENQLGTIIEVNEQFGRGLKLTFDSLYAPHAGKRTGKLKADWSLQTARITAEVGLTSAPVINAAGVFSREGWLFGAAASFDTSTNKLASTSLAFGHQTSNYTLHSFVVNSTDFGASLFHKVAHNVEIGTILGWKVGGSGADFGLATKYSPTRDLVLRAKLNNSSQIAMAATHSLSPDLKMTLSTQFNLTSNDHHKFGMGLEYEPSQ</sequence>
<organism evidence="14 15">
    <name type="scientific">Ancylostoma ceylanicum</name>
    <dbReference type="NCBI Taxonomy" id="53326"/>
    <lineage>
        <taxon>Eukaryota</taxon>
        <taxon>Metazoa</taxon>
        <taxon>Ecdysozoa</taxon>
        <taxon>Nematoda</taxon>
        <taxon>Chromadorea</taxon>
        <taxon>Rhabditida</taxon>
        <taxon>Rhabditina</taxon>
        <taxon>Rhabditomorpha</taxon>
        <taxon>Strongyloidea</taxon>
        <taxon>Ancylostomatidae</taxon>
        <taxon>Ancylostomatinae</taxon>
        <taxon>Ancylostoma</taxon>
    </lineage>
</organism>
<keyword evidence="12" id="KW-1133">Transmembrane helix</keyword>
<evidence type="ECO:0000256" key="8">
    <source>
        <dbReference type="ARBA" id="ARBA00023114"/>
    </source>
</evidence>
<comment type="similarity">
    <text evidence="2">Belongs to the eukaryotic mitochondrial porin family.</text>
</comment>